<dbReference type="InterPro" id="IPR040869">
    <property type="entry name" value="CNP_C"/>
</dbReference>
<dbReference type="Gene3D" id="3.60.21.10">
    <property type="match status" value="1"/>
</dbReference>
<proteinExistence type="inferred from homology"/>
<organism evidence="7 8">
    <name type="scientific">Allofournierella massiliensis</name>
    <dbReference type="NCBI Taxonomy" id="1650663"/>
    <lineage>
        <taxon>Bacteria</taxon>
        <taxon>Bacillati</taxon>
        <taxon>Bacillota</taxon>
        <taxon>Clostridia</taxon>
        <taxon>Eubacteriales</taxon>
        <taxon>Oscillospiraceae</taxon>
        <taxon>Allofournierella</taxon>
    </lineage>
</organism>
<accession>A0ABT7UTC0</accession>
<dbReference type="RefSeq" id="WP_289600506.1">
    <property type="nucleotide sequence ID" value="NZ_JAUDCL010000028.1"/>
</dbReference>
<dbReference type="Pfam" id="PF17839">
    <property type="entry name" value="CNP_C_terminal"/>
    <property type="match status" value="1"/>
</dbReference>
<dbReference type="PANTHER" id="PTHR42988">
    <property type="entry name" value="PHOSPHOHYDROLASE"/>
    <property type="match status" value="1"/>
</dbReference>
<keyword evidence="2" id="KW-0378">Hydrolase</keyword>
<evidence type="ECO:0000256" key="4">
    <source>
        <dbReference type="ARBA" id="ARBA00025742"/>
    </source>
</evidence>
<feature type="domain" description="Cyclic nucleotide phosphodiesterase C-terminal" evidence="6">
    <location>
        <begin position="312"/>
        <end position="405"/>
    </location>
</feature>
<keyword evidence="1" id="KW-0479">Metal-binding</keyword>
<keyword evidence="8" id="KW-1185">Reference proteome</keyword>
<protein>
    <submittedName>
        <fullName evidence="7">Metallophosphoesterase</fullName>
    </submittedName>
</protein>
<keyword evidence="3" id="KW-0408">Iron</keyword>
<dbReference type="InterPro" id="IPR029052">
    <property type="entry name" value="Metallo-depent_PP-like"/>
</dbReference>
<dbReference type="PIRSF" id="PIRSF034890">
    <property type="entry name" value="Pesteras_lmo2642"/>
    <property type="match status" value="1"/>
</dbReference>
<dbReference type="EMBL" id="JAUDCL010000028">
    <property type="protein sequence ID" value="MDM8202141.1"/>
    <property type="molecule type" value="Genomic_DNA"/>
</dbReference>
<comment type="caution">
    <text evidence="7">The sequence shown here is derived from an EMBL/GenBank/DDBJ whole genome shotgun (WGS) entry which is preliminary data.</text>
</comment>
<reference evidence="7 8" key="1">
    <citation type="submission" date="2023-06" db="EMBL/GenBank/DDBJ databases">
        <title>Identification and characterization of horizontal gene transfer across gut microbiota members of farm animals based on homology search.</title>
        <authorList>
            <person name="Schwarzerova J."/>
            <person name="Nykrynova M."/>
            <person name="Jureckova K."/>
            <person name="Cejkova D."/>
            <person name="Rychlik I."/>
        </authorList>
    </citation>
    <scope>NUCLEOTIDE SEQUENCE [LARGE SCALE GENOMIC DNA]</scope>
    <source>
        <strain evidence="7 8">ET340</strain>
    </source>
</reference>
<dbReference type="Pfam" id="PF00149">
    <property type="entry name" value="Metallophos"/>
    <property type="match status" value="1"/>
</dbReference>
<evidence type="ECO:0000256" key="1">
    <source>
        <dbReference type="ARBA" id="ARBA00022723"/>
    </source>
</evidence>
<gene>
    <name evidence="7" type="ORF">QUW08_12695</name>
</gene>
<sequence length="417" mass="46730">MKQKGKRWVLLTAVVLLLVLLAAAGVLWFRGRPTKILLATDLHYLSPELNDHGACFEKTILNGDGKALAYIDELTDAFVEQVIREKPAALILSGDLTLNGEKQSHLDLAQKLRRVTEADIPVLVIPGNHDLNSGYAVRFTGKTYEPVENLKPAQFDEVYAEFGYNGASARDEESLSYVYPLSDELWVLMVDVNTLGSEGVLEPETLDWVKTQLEDARQAGAQVIAVSHQNLLAHSEAISAGFVMGGAEELLALYEEHDVICNLSGHIHMQHTAKSENGFFEAATGSLAVSPNQYARLMVRPHRMDYQTVPVDVSGWAKEQGSTDENLLDFATYSADFFRQVNRGKVIGWLQKEENGEEMADFFAQVNLDYFQGRPDRYDREDPMFDVWQESGDFYADYVESMRQEPAVNHNQATVEY</sequence>
<evidence type="ECO:0000256" key="2">
    <source>
        <dbReference type="ARBA" id="ARBA00022801"/>
    </source>
</evidence>
<dbReference type="InterPro" id="IPR012365">
    <property type="entry name" value="Pesteras_lmo2642"/>
</dbReference>
<dbReference type="InterPro" id="IPR004843">
    <property type="entry name" value="Calcineurin-like_PHP"/>
</dbReference>
<evidence type="ECO:0000313" key="7">
    <source>
        <dbReference type="EMBL" id="MDM8202141.1"/>
    </source>
</evidence>
<feature type="domain" description="Calcineurin-like phosphoesterase" evidence="5">
    <location>
        <begin position="35"/>
        <end position="269"/>
    </location>
</feature>
<dbReference type="SUPFAM" id="SSF56300">
    <property type="entry name" value="Metallo-dependent phosphatases"/>
    <property type="match status" value="1"/>
</dbReference>
<dbReference type="Proteomes" id="UP001529380">
    <property type="component" value="Unassembled WGS sequence"/>
</dbReference>
<evidence type="ECO:0000259" key="6">
    <source>
        <dbReference type="Pfam" id="PF17839"/>
    </source>
</evidence>
<comment type="similarity">
    <text evidence="4">Belongs to the cyclic nucleotide phosphodiesterase class-III family.</text>
</comment>
<evidence type="ECO:0000313" key="8">
    <source>
        <dbReference type="Proteomes" id="UP001529380"/>
    </source>
</evidence>
<dbReference type="Gene3D" id="1.10.246.180">
    <property type="match status" value="1"/>
</dbReference>
<dbReference type="InterPro" id="IPR050884">
    <property type="entry name" value="CNP_phosphodiesterase-III"/>
</dbReference>
<name>A0ABT7UTC0_9FIRM</name>
<evidence type="ECO:0000256" key="3">
    <source>
        <dbReference type="ARBA" id="ARBA00023004"/>
    </source>
</evidence>
<evidence type="ECO:0000259" key="5">
    <source>
        <dbReference type="Pfam" id="PF00149"/>
    </source>
</evidence>
<dbReference type="PANTHER" id="PTHR42988:SF2">
    <property type="entry name" value="CYCLIC NUCLEOTIDE PHOSPHODIESTERASE CBUA0032-RELATED"/>
    <property type="match status" value="1"/>
</dbReference>